<feature type="region of interest" description="Disordered" evidence="7">
    <location>
        <begin position="1729"/>
        <end position="1836"/>
    </location>
</feature>
<feature type="compositionally biased region" description="Basic and acidic residues" evidence="7">
    <location>
        <begin position="1215"/>
        <end position="1237"/>
    </location>
</feature>
<feature type="compositionally biased region" description="Basic and acidic residues" evidence="7">
    <location>
        <begin position="95"/>
        <end position="107"/>
    </location>
</feature>
<evidence type="ECO:0000256" key="2">
    <source>
        <dbReference type="ARBA" id="ARBA00022737"/>
    </source>
</evidence>
<keyword evidence="6" id="KW-0175">Coiled coil</keyword>
<gene>
    <name evidence="9" type="ORF">HHI36_021597</name>
</gene>
<keyword evidence="10" id="KW-1185">Reference proteome</keyword>
<accession>A0ABD2MXE7</accession>
<feature type="compositionally biased region" description="Polar residues" evidence="7">
    <location>
        <begin position="327"/>
        <end position="342"/>
    </location>
</feature>
<feature type="compositionally biased region" description="Basic and acidic residues" evidence="7">
    <location>
        <begin position="1296"/>
        <end position="1305"/>
    </location>
</feature>
<feature type="compositionally biased region" description="Basic and acidic residues" evidence="7">
    <location>
        <begin position="208"/>
        <end position="225"/>
    </location>
</feature>
<evidence type="ECO:0000256" key="3">
    <source>
        <dbReference type="ARBA" id="ARBA00022771"/>
    </source>
</evidence>
<feature type="compositionally biased region" description="Basic and acidic residues" evidence="7">
    <location>
        <begin position="1738"/>
        <end position="1778"/>
    </location>
</feature>
<feature type="compositionally biased region" description="Basic residues" evidence="7">
    <location>
        <begin position="1489"/>
        <end position="1499"/>
    </location>
</feature>
<feature type="region of interest" description="Disordered" evidence="7">
    <location>
        <begin position="3553"/>
        <end position="3582"/>
    </location>
</feature>
<feature type="region of interest" description="Disordered" evidence="7">
    <location>
        <begin position="1277"/>
        <end position="1305"/>
    </location>
</feature>
<evidence type="ECO:0000313" key="9">
    <source>
        <dbReference type="EMBL" id="KAL3271101.1"/>
    </source>
</evidence>
<dbReference type="EMBL" id="JABFTP020000042">
    <property type="protein sequence ID" value="KAL3271101.1"/>
    <property type="molecule type" value="Genomic_DNA"/>
</dbReference>
<dbReference type="Gene3D" id="3.30.160.60">
    <property type="entry name" value="Classic Zinc Finger"/>
    <property type="match status" value="4"/>
</dbReference>
<feature type="region of interest" description="Disordered" evidence="7">
    <location>
        <begin position="384"/>
        <end position="463"/>
    </location>
</feature>
<keyword evidence="4" id="KW-0862">Zinc</keyword>
<feature type="region of interest" description="Disordered" evidence="7">
    <location>
        <begin position="3293"/>
        <end position="3319"/>
    </location>
</feature>
<feature type="compositionally biased region" description="Pro residues" evidence="7">
    <location>
        <begin position="550"/>
        <end position="563"/>
    </location>
</feature>
<dbReference type="PANTHER" id="PTHR24379:SF121">
    <property type="entry name" value="C2H2-TYPE DOMAIN-CONTAINING PROTEIN"/>
    <property type="match status" value="1"/>
</dbReference>
<feature type="compositionally biased region" description="Basic residues" evidence="7">
    <location>
        <begin position="1807"/>
        <end position="1816"/>
    </location>
</feature>
<feature type="region of interest" description="Disordered" evidence="7">
    <location>
        <begin position="544"/>
        <end position="563"/>
    </location>
</feature>
<feature type="region of interest" description="Disordered" evidence="7">
    <location>
        <begin position="2105"/>
        <end position="2137"/>
    </location>
</feature>
<feature type="domain" description="C2H2-type" evidence="8">
    <location>
        <begin position="2840"/>
        <end position="2867"/>
    </location>
</feature>
<dbReference type="GO" id="GO:0008270">
    <property type="term" value="F:zinc ion binding"/>
    <property type="evidence" value="ECO:0007669"/>
    <property type="project" value="UniProtKB-KW"/>
</dbReference>
<dbReference type="SMART" id="SM00355">
    <property type="entry name" value="ZnF_C2H2"/>
    <property type="match status" value="26"/>
</dbReference>
<evidence type="ECO:0000256" key="1">
    <source>
        <dbReference type="ARBA" id="ARBA00022723"/>
    </source>
</evidence>
<feature type="compositionally biased region" description="Polar residues" evidence="7">
    <location>
        <begin position="2194"/>
        <end position="2225"/>
    </location>
</feature>
<dbReference type="InterPro" id="IPR048385">
    <property type="entry name" value="Med15_central"/>
</dbReference>
<evidence type="ECO:0000256" key="4">
    <source>
        <dbReference type="ARBA" id="ARBA00022833"/>
    </source>
</evidence>
<feature type="region of interest" description="Disordered" evidence="7">
    <location>
        <begin position="1339"/>
        <end position="1384"/>
    </location>
</feature>
<feature type="domain" description="C2H2-type" evidence="8">
    <location>
        <begin position="3598"/>
        <end position="3626"/>
    </location>
</feature>
<dbReference type="PROSITE" id="PS50157">
    <property type="entry name" value="ZINC_FINGER_C2H2_2"/>
    <property type="match status" value="4"/>
</dbReference>
<feature type="compositionally biased region" description="Basic residues" evidence="7">
    <location>
        <begin position="956"/>
        <end position="968"/>
    </location>
</feature>
<feature type="compositionally biased region" description="Basic and acidic residues" evidence="7">
    <location>
        <begin position="1349"/>
        <end position="1364"/>
    </location>
</feature>
<feature type="compositionally biased region" description="Basic and acidic residues" evidence="7">
    <location>
        <begin position="969"/>
        <end position="1002"/>
    </location>
</feature>
<sequence>MKTVGKMSEELYNNRLRSVQRFIPFLENMIEQLKDPKMKNREQQLNKMESLYGMITDKKKKLKTETLIKCEEVIVKLYQKVKGDKASLPSPLSPKNDDDERSYRKPPDIYGMAGESLKRSKINDFDIEPCSSKSEKNFFLKKPPISNADLEVLEKDVANELERKMSLQELKSLRSTLFQQLEETDAVKINTTVRNRPMLTKLSGTSPDKNKKTLEKAQTNEEKNKNAPGCSKKTEERSSKVALPKVLKESSDLFGNAFSEIDKSYEIEAKKRDERRHSNRDKEDVISEKTAQIKQLAEKAKELRNKSLHSVTPAAVQGNTERHLNEKQVSSSMLSPGTQKISFETNGNGLDLLNPDKKNSNSINIIQNICINSLNDESTTIELKNKSEKEKSKTHRDKKQDHKKDSKKIDGHEEKRHDKKDIEKDKSKRDSEKKHHERDKNNQKDKKEIEMNEDVKEKVENLEKRTDLKPDKVMNVEGISELPKEIKPLSRDPRLKFGALNKQPPAQYEDLSSRLAFKYVRKPRKCETDIDLERNVADSIEKSMKESHVPLPPPAQLKAPPAPPDDLFSPASPDEIDKAPVPKIVNDILLNPKTTGVINEVVTALKHSANIEKPLLGLGGTLNSLPHAKESHLFNQFKQTNDLHFSPPRNLNVTPADSVFVPPKPVPPPLMSLQPRGFNPFIPQDQNSCNDEMPILDYQPPTNATPNYDIPLNPPNLTPYEDRMVQGFHMDVGLNFVPPSPSYAPSSASFVPPSPRYDDMGVNNYHNFQGDRHSSGYFEKDRSGMCRSQGLLGDYPQRMPFNSSYGHQNYDNFFNNQQNTPGGYMEPRQAFYGSGNRDPRVNMKRGGQFGMSDFRMTSRDNTMTYREYREQKEKENRDRQMREKEKRDRELREKELVDRQKRAKEEAEKLEKEAKEKELEKELKAKETKEEKLDEPKELDRDDPRDSRRTRDRSRDRYHKNSSSRYRRIRDDRRDRSGERPRFAESKFDKVYSSREKDKEDFTSPLDSLYSSSKAKTGKGYGVQFKIPKKVKEEEKPKDDDKTKKDEDSSKKDLKSGKDKNKQSEEQKEEMETKVEGEYVKDIVVEESEEKKTPVEAEKEEIKPKEEPEIIAECGTDTKADVGDVEEVVENKIPVIKSEDQAVEIPKEEIKEEKKSQEVTTKKDEEESILSRFFQNLMKSSNKDEKKGALLSLISTFSDSFSDHQLQKITSIIKSEGDEKGDQQMEKKAEEPPETKPDVTVNDDSQTIEEKEEACVEAAPEEAEEMKQEVVEEEIAAADSIQVSVGERTKNRKRSDKTESKSKIKLKTELDRLHEDIREMFIRDGVVTATGKRMCRLLKDNETPAAVSDSEKMESGSSQEETKKKIQPGKKKGRKPTAWKKKDSVDVEMRELSVVLPKMSLEKMKDAEDGVEQRYSLRRPVKTTNYNENESEENRINPVVEKGEASEAVETEREETEKDEQDTSFEEPKKVKAKKKIKNSWATGVIKKKPCGKAKKSKSPSRVEQHEVVQKEEEEVSKKVLEIPPSQLHDKDYYLKPDQPSLQCRACEFSTKWIAAHYRSEHPDVEVLSSRLAPDIAAAAIADALVNKVAYEKDDKVSNAKHFYNCSFCEYKITTLPRMYRDHVSIHTGEFRHKCPYCNYRRSHIKSMQTHVSEVHAAEEATERRHIISQPSTNHRNVYGYICELCNYTQMSLQRLEDHAELYHGGSKKCKIHKIKLNLAHEVKANIPIENAKTKTSPARERTTRRSVKLDLEQDVAKLEQDGGKATKKDVEKTEEPKIPPSPSTEDDSVTADSESHDSTQSTPVKKGAKKRRKSFVKPGPASRKMRKRTKSVVDAQSVAKKIDEAVFTCNTDLQEENKRIEEERLKTMQDINSTIKLRTSLDFVEKLSNRLKQEEEVCIKEEPHDPDEGSLQLPPNDLPVFEKSASQKRDVDAFILQEASPKIAKDGGKANSIISGVIEKLKGVLSGTPGDNEDSKGLPPLKHKNEVERKVDFTSNVNSQVLNIGPIKIIKSADTSIYACCSPPCIFSSRDQQVFAAHCQFEHDWDANIDKFPNCLECGMKLDCNEFLPLLTSALNHATINHSDFLNIKIGSIRISSNLFPDTKTEVEDKQEAASSDSAISTPPILSIPSPPEADVQRDSTLSSEIIPNDFEDENPFSFKIVDVVSLAEENIPPLSLIDQRADTVVDYEPNVSPANITTSPKRNTSTPASQSGEKMTSPTTQSLMKPKKSPAAMKKFLAAYDDLFKCPEYACLFTTNKKKMFDIHIKLHSHQNDRRLSCLYCDKLVYLQDMANHYEQVHGMCRFSCTYCLYRCIAKDYMDVHQILAHPSVAPRMQLLAKRDVETDKKLISILSEATRSTTVPTYSCCNEEFVYYKLFVEHVENCAKNSNKKCFFKSELGVCGKMNNSAYELAKHWGREHGIYPLQCAYCEVGNFVLSDMMIHLVLEHPTLPPDIIDRNDMPKTKSHLGPPRAQCNFHQLVNDFRNDPSKVRLQVASRILAMPANSSPKVSTKAVNTYSKAAPVNLITTTSSGEHSVHTSDNQGIVSTKAISTYSKVTPVNLIPTTNHGVEYSVQSSQSNVLTKAVSTYSKITPVSLIPTTSTGISLLKSSAKTNMLGSGGVVYCLAPTTTNQNQLVKAIMLNNDSPTSVGQKVRLLSPVSIPPADTKFQMLKKVIPIPPQVPKLTPISSRIISIQQPVQLQAGNLKAATVEQESTLTEKEPVNAGEENADLSNLEEPMMMIDGNFGNKSLDEEVDPLSLEMEDPLDNTSAGNEPYATPLHEYDSDSKDQDTPLQKTGLIGYQLYRCAKCDISFPDYVKFKDHVVKSVECRHVNAFNKPFKCVHCNKYMKHHSNLLDHLGYHGYARFICSLCNKRYPHGNQVRHHMKSQHNVVCIVMQPLIQHKSNLTNDEFVVKPQTFGNVKTPIKDGVVEGDGQKSGDLKTVFYSHEAEDLPQKSILSYDITCGHCQKFKNKVRSNIVRHLLLHKNDKEFTVPDTAPVNPVPCLEKNEKMFDKMYNLASSSHAGGRMGGQQKGDAKSVDKMAEDNNYPAFVPANKRFQCCAIDCNYLCLEEGNLRHHLTALHMEDLKFVCVHCKKDLSDAVDVDSILKHLKLHELHLYKCSNCDFMHNLKHKIERHIGEKHKNKGGDVVVLRAMDSEPYDENQLMHAPFPVVMNQKSTKPWRCCMCKYRCHTQEEAEAHAKNKHDIDCRYKCALCTFKSNEMSEFSGHFKSQHPDGQIDIILAYHKEDETSDVNPENYQFDTTPLWLRDKPRVRHIRGILFEENQPVKKKSAPLKAQAVETGTNPSTTPSVAKKRKRSASTIIESPVVFEEGHELKEEPEVLLVKDSGSDVIVIDDDDEIDEVSNEKTTEDQDGQPKFDDIELLCTYGDVGIPLNKHFKCPKCDKYRTTKTREFVQHLAKEIKYFRFNCSICEEKFVTLESIKMHCIDHHHCSMKSIEPLPLDMALNRWLCLVAERQRGILGNLGIHTEELPKDLEDFLCSHETTHPKGKEVSQKTIIKCMECGFHVTSKQALIRHLKYNHPHLAFHPTATQDVEDASGGQQEIPKKRSLEAPEEKTKELKKPKMMTANLIAKDKYVCSICSEAFDSVPEMEFHGRDTHGGEVSYVVQTTSLSMEFGRNIYRCRYCATTGPKPSLEMHNISDHPGQKLHVYRFACGVCPAKFEVLKSFKHHFKSHELKETFYFDVFDKKVILKTRAASVGKNKIYSCPVCPYVSHSVNSTNIKTHLKIHAKPFQCELCHAQFKSRPDARTHHLKEHPHNTEMILERMDMLQKITELMHEVMNTVQPDNGILEKSEEEIIEVVPDIVDPNVEVVLEDPAHGQKEETSQNSRHFARKSTGSVVKRKEATEYYSFYGQNPEPVDMKKIVTTFEIGDAKMRMTCDQLCRIYNLNPSIVLKDCMTLIIEEDDDLDLSS</sequence>
<feature type="region of interest" description="Disordered" evidence="7">
    <location>
        <begin position="320"/>
        <end position="342"/>
    </location>
</feature>
<feature type="compositionally biased region" description="Basic and acidic residues" evidence="7">
    <location>
        <begin position="1030"/>
        <end position="1108"/>
    </location>
</feature>
<name>A0ABD2MXE7_9CUCU</name>
<keyword evidence="3 5" id="KW-0863">Zinc-finger</keyword>
<keyword evidence="1" id="KW-0479">Metal-binding</keyword>
<reference evidence="9 10" key="1">
    <citation type="journal article" date="2021" name="BMC Biol.">
        <title>Horizontally acquired antibacterial genes associated with adaptive radiation of ladybird beetles.</title>
        <authorList>
            <person name="Li H.S."/>
            <person name="Tang X.F."/>
            <person name="Huang Y.H."/>
            <person name="Xu Z.Y."/>
            <person name="Chen M.L."/>
            <person name="Du X.Y."/>
            <person name="Qiu B.Y."/>
            <person name="Chen P.T."/>
            <person name="Zhang W."/>
            <person name="Slipinski A."/>
            <person name="Escalona H.E."/>
            <person name="Waterhouse R.M."/>
            <person name="Zwick A."/>
            <person name="Pang H."/>
        </authorList>
    </citation>
    <scope>NUCLEOTIDE SEQUENCE [LARGE SCALE GENOMIC DNA]</scope>
    <source>
        <strain evidence="9">SYSU2018</strain>
    </source>
</reference>
<organism evidence="9 10">
    <name type="scientific">Cryptolaemus montrouzieri</name>
    <dbReference type="NCBI Taxonomy" id="559131"/>
    <lineage>
        <taxon>Eukaryota</taxon>
        <taxon>Metazoa</taxon>
        <taxon>Ecdysozoa</taxon>
        <taxon>Arthropoda</taxon>
        <taxon>Hexapoda</taxon>
        <taxon>Insecta</taxon>
        <taxon>Pterygota</taxon>
        <taxon>Neoptera</taxon>
        <taxon>Endopterygota</taxon>
        <taxon>Coleoptera</taxon>
        <taxon>Polyphaga</taxon>
        <taxon>Cucujiformia</taxon>
        <taxon>Coccinelloidea</taxon>
        <taxon>Coccinellidae</taxon>
        <taxon>Scymninae</taxon>
        <taxon>Scymnini</taxon>
        <taxon>Cryptolaemus</taxon>
    </lineage>
</organism>
<feature type="compositionally biased region" description="Acidic residues" evidence="7">
    <location>
        <begin position="1447"/>
        <end position="1465"/>
    </location>
</feature>
<dbReference type="Proteomes" id="UP001516400">
    <property type="component" value="Unassembled WGS sequence"/>
</dbReference>
<evidence type="ECO:0000256" key="6">
    <source>
        <dbReference type="SAM" id="Coils"/>
    </source>
</evidence>
<feature type="region of interest" description="Disordered" evidence="7">
    <location>
        <begin position="198"/>
        <end position="240"/>
    </location>
</feature>
<evidence type="ECO:0000259" key="8">
    <source>
        <dbReference type="PROSITE" id="PS50157"/>
    </source>
</evidence>
<feature type="compositionally biased region" description="Basic residues" evidence="7">
    <location>
        <begin position="1365"/>
        <end position="1379"/>
    </location>
</feature>
<feature type="coiled-coil region" evidence="6">
    <location>
        <begin position="279"/>
        <end position="306"/>
    </location>
</feature>
<feature type="compositionally biased region" description="Basic and acidic residues" evidence="7">
    <location>
        <begin position="2781"/>
        <end position="2791"/>
    </location>
</feature>
<feature type="compositionally biased region" description="Basic and acidic residues" evidence="7">
    <location>
        <begin position="3566"/>
        <end position="3582"/>
    </location>
</feature>
<feature type="region of interest" description="Disordered" evidence="7">
    <location>
        <begin position="2765"/>
        <end position="2791"/>
    </location>
</feature>
<feature type="compositionally biased region" description="Polar residues" evidence="7">
    <location>
        <begin position="3302"/>
        <end position="3312"/>
    </location>
</feature>
<proteinExistence type="predicted"/>
<feature type="region of interest" description="Disordered" evidence="7">
    <location>
        <begin position="85"/>
        <end position="112"/>
    </location>
</feature>
<evidence type="ECO:0000313" key="10">
    <source>
        <dbReference type="Proteomes" id="UP001516400"/>
    </source>
</evidence>
<dbReference type="InterPro" id="IPR013087">
    <property type="entry name" value="Znf_C2H2_type"/>
</dbReference>
<feature type="region of interest" description="Disordered" evidence="7">
    <location>
        <begin position="816"/>
        <end position="1123"/>
    </location>
</feature>
<evidence type="ECO:0000256" key="7">
    <source>
        <dbReference type="SAM" id="MobiDB-lite"/>
    </source>
</evidence>
<feature type="domain" description="C2H2-type" evidence="8">
    <location>
        <begin position="3520"/>
        <end position="3550"/>
    </location>
</feature>
<feature type="region of interest" description="Disordered" evidence="7">
    <location>
        <begin position="1212"/>
        <end position="1247"/>
    </location>
</feature>
<feature type="region of interest" description="Disordered" evidence="7">
    <location>
        <begin position="1489"/>
        <end position="1510"/>
    </location>
</feature>
<protein>
    <recommendedName>
        <fullName evidence="8">C2H2-type domain-containing protein</fullName>
    </recommendedName>
</protein>
<feature type="region of interest" description="Disordered" evidence="7">
    <location>
        <begin position="2192"/>
        <end position="2227"/>
    </location>
</feature>
<feature type="domain" description="C2H2-type" evidence="8">
    <location>
        <begin position="2867"/>
        <end position="2890"/>
    </location>
</feature>
<feature type="compositionally biased region" description="Basic and acidic residues" evidence="7">
    <location>
        <begin position="866"/>
        <end position="955"/>
    </location>
</feature>
<feature type="region of interest" description="Disordered" evidence="7">
    <location>
        <begin position="3840"/>
        <end position="3861"/>
    </location>
</feature>
<keyword evidence="2" id="KW-0677">Repeat</keyword>
<evidence type="ECO:0000256" key="5">
    <source>
        <dbReference type="PROSITE-ProRule" id="PRU00042"/>
    </source>
</evidence>
<dbReference type="PROSITE" id="PS00028">
    <property type="entry name" value="ZINC_FINGER_C2H2_1"/>
    <property type="match status" value="9"/>
</dbReference>
<dbReference type="PANTHER" id="PTHR24379">
    <property type="entry name" value="KRAB AND ZINC FINGER DOMAIN-CONTAINING"/>
    <property type="match status" value="1"/>
</dbReference>
<feature type="compositionally biased region" description="Basic and acidic residues" evidence="7">
    <location>
        <begin position="1501"/>
        <end position="1510"/>
    </location>
</feature>
<feature type="compositionally biased region" description="Polar residues" evidence="7">
    <location>
        <begin position="1005"/>
        <end position="1015"/>
    </location>
</feature>
<feature type="compositionally biased region" description="Basic and acidic residues" evidence="7">
    <location>
        <begin position="398"/>
        <end position="463"/>
    </location>
</feature>
<dbReference type="Pfam" id="PF21538">
    <property type="entry name" value="Med15_M"/>
    <property type="match status" value="1"/>
</dbReference>
<comment type="caution">
    <text evidence="9">The sequence shown here is derived from an EMBL/GenBank/DDBJ whole genome shotgun (WGS) entry which is preliminary data.</text>
</comment>
<feature type="region of interest" description="Disordered" evidence="7">
    <location>
        <begin position="1405"/>
        <end position="1472"/>
    </location>
</feature>